<evidence type="ECO:0000313" key="1">
    <source>
        <dbReference type="EMBL" id="KAJ8132951.1"/>
    </source>
</evidence>
<reference evidence="1" key="1">
    <citation type="submission" date="2022-12" db="EMBL/GenBank/DDBJ databases">
        <title>Genome Sequence of Lasiodiplodia mahajangana.</title>
        <authorList>
            <person name="Buettner E."/>
        </authorList>
    </citation>
    <scope>NUCLEOTIDE SEQUENCE</scope>
    <source>
        <strain evidence="1">VT137</strain>
    </source>
</reference>
<name>A0ACC2JZH9_9PEZI</name>
<proteinExistence type="predicted"/>
<gene>
    <name evidence="1" type="ORF">O1611_g667</name>
</gene>
<accession>A0ACC2JZH9</accession>
<dbReference type="Proteomes" id="UP001153332">
    <property type="component" value="Unassembled WGS sequence"/>
</dbReference>
<sequence length="362" mass="40565">MPKEQDDGAQDQDPEPLYATHNVLGNVVSGAPYQTIVKGPQLLSKLLRVSREARQAALGFYRVHLPCCFGTGGIAENFGTLPFNPEFDVLRIQSGGGCHNFVHFLHDIRAYDKLGVGLLNLALDNNGVNNLLGINGPALECDGRGALISTLSKLRQMFFVSIESGGRTYLGARSGIHTNDRYEFHRSRPIMSAIPSFDRLSQDPRGGLDRDLSRVYVGTFDPRRMVSRWQEVLHRWNIAYTSGKAPEYSLLASTRVGPHGDDIISRGAATEWLQVEEERWLRFQQRHASRIVNRGYTLPLESSEELEKAPRPAMGFWLFPIEAIGELPGPKALAENGESVWEAKRVVDMRKYRPELWLAHMA</sequence>
<protein>
    <submittedName>
        <fullName evidence="1">Uncharacterized protein</fullName>
    </submittedName>
</protein>
<keyword evidence="2" id="KW-1185">Reference proteome</keyword>
<comment type="caution">
    <text evidence="1">The sequence shown here is derived from an EMBL/GenBank/DDBJ whole genome shotgun (WGS) entry which is preliminary data.</text>
</comment>
<organism evidence="1 2">
    <name type="scientific">Lasiodiplodia mahajangana</name>
    <dbReference type="NCBI Taxonomy" id="1108764"/>
    <lineage>
        <taxon>Eukaryota</taxon>
        <taxon>Fungi</taxon>
        <taxon>Dikarya</taxon>
        <taxon>Ascomycota</taxon>
        <taxon>Pezizomycotina</taxon>
        <taxon>Dothideomycetes</taxon>
        <taxon>Dothideomycetes incertae sedis</taxon>
        <taxon>Botryosphaeriales</taxon>
        <taxon>Botryosphaeriaceae</taxon>
        <taxon>Lasiodiplodia</taxon>
    </lineage>
</organism>
<evidence type="ECO:0000313" key="2">
    <source>
        <dbReference type="Proteomes" id="UP001153332"/>
    </source>
</evidence>
<dbReference type="EMBL" id="JAPUUL010000063">
    <property type="protein sequence ID" value="KAJ8132951.1"/>
    <property type="molecule type" value="Genomic_DNA"/>
</dbReference>